<feature type="region of interest" description="Disordered" evidence="1">
    <location>
        <begin position="134"/>
        <end position="157"/>
    </location>
</feature>
<gene>
    <name evidence="3" type="ORF">GCM10010339_84830</name>
</gene>
<dbReference type="AlphaFoldDB" id="A0A918YT92"/>
<dbReference type="EMBL" id="BMVG01000049">
    <property type="protein sequence ID" value="GHE14393.1"/>
    <property type="molecule type" value="Genomic_DNA"/>
</dbReference>
<evidence type="ECO:0000256" key="2">
    <source>
        <dbReference type="SAM" id="SignalP"/>
    </source>
</evidence>
<feature type="region of interest" description="Disordered" evidence="1">
    <location>
        <begin position="24"/>
        <end position="51"/>
    </location>
</feature>
<dbReference type="Proteomes" id="UP000655443">
    <property type="component" value="Unassembled WGS sequence"/>
</dbReference>
<comment type="caution">
    <text evidence="3">The sequence shown here is derived from an EMBL/GenBank/DDBJ whole genome shotgun (WGS) entry which is preliminary data.</text>
</comment>
<evidence type="ECO:0000256" key="1">
    <source>
        <dbReference type="SAM" id="MobiDB-lite"/>
    </source>
</evidence>
<evidence type="ECO:0000313" key="4">
    <source>
        <dbReference type="Proteomes" id="UP000655443"/>
    </source>
</evidence>
<feature type="chain" id="PRO_5038710817" description="Lipoprotein" evidence="2">
    <location>
        <begin position="22"/>
        <end position="157"/>
    </location>
</feature>
<keyword evidence="2" id="KW-0732">Signal</keyword>
<name>A0A918YT92_9ACTN</name>
<proteinExistence type="predicted"/>
<feature type="compositionally biased region" description="Low complexity" evidence="1">
    <location>
        <begin position="26"/>
        <end position="35"/>
    </location>
</feature>
<dbReference type="PROSITE" id="PS51257">
    <property type="entry name" value="PROKAR_LIPOPROTEIN"/>
    <property type="match status" value="1"/>
</dbReference>
<feature type="signal peptide" evidence="2">
    <location>
        <begin position="1"/>
        <end position="21"/>
    </location>
</feature>
<keyword evidence="4" id="KW-1185">Reference proteome</keyword>
<accession>A0A918YT92</accession>
<evidence type="ECO:0008006" key="5">
    <source>
        <dbReference type="Google" id="ProtNLM"/>
    </source>
</evidence>
<evidence type="ECO:0000313" key="3">
    <source>
        <dbReference type="EMBL" id="GHE14393.1"/>
    </source>
</evidence>
<organism evidence="3 4">
    <name type="scientific">Streptomyces alanosinicus</name>
    <dbReference type="NCBI Taxonomy" id="68171"/>
    <lineage>
        <taxon>Bacteria</taxon>
        <taxon>Bacillati</taxon>
        <taxon>Actinomycetota</taxon>
        <taxon>Actinomycetes</taxon>
        <taxon>Kitasatosporales</taxon>
        <taxon>Streptomycetaceae</taxon>
        <taxon>Streptomyces</taxon>
    </lineage>
</organism>
<reference evidence="3" key="2">
    <citation type="submission" date="2020-09" db="EMBL/GenBank/DDBJ databases">
        <authorList>
            <person name="Sun Q."/>
            <person name="Ohkuma M."/>
        </authorList>
    </citation>
    <scope>NUCLEOTIDE SEQUENCE</scope>
    <source>
        <strain evidence="3">JCM 4714</strain>
    </source>
</reference>
<sequence>MRKARWTVAATLAVVVMTAGCGGKSAGAKTAGGPANATTGVTKKPAGAAPSHGTLLERAAGTWKFIATPTDDSLDTLVVKDGRATAKGAKLSCTGTFVPTKKDGRESATITYKCQGGKDGRRGLGHLKVDPDGSSLVIDFDGPPGGWGGPVDSYRRA</sequence>
<reference evidence="3" key="1">
    <citation type="journal article" date="2014" name="Int. J. Syst. Evol. Microbiol.">
        <title>Complete genome sequence of Corynebacterium casei LMG S-19264T (=DSM 44701T), isolated from a smear-ripened cheese.</title>
        <authorList>
            <consortium name="US DOE Joint Genome Institute (JGI-PGF)"/>
            <person name="Walter F."/>
            <person name="Albersmeier A."/>
            <person name="Kalinowski J."/>
            <person name="Ruckert C."/>
        </authorList>
    </citation>
    <scope>NUCLEOTIDE SEQUENCE</scope>
    <source>
        <strain evidence="3">JCM 4714</strain>
    </source>
</reference>
<protein>
    <recommendedName>
        <fullName evidence="5">Lipoprotein</fullName>
    </recommendedName>
</protein>